<gene>
    <name evidence="2" type="ORF">F2Q69_00014741</name>
</gene>
<dbReference type="SMART" id="SM00579">
    <property type="entry name" value="FBD"/>
    <property type="match status" value="1"/>
</dbReference>
<accession>A0A8S9QXB2</accession>
<name>A0A8S9QXB2_BRACR</name>
<dbReference type="Pfam" id="PF08387">
    <property type="entry name" value="FBD"/>
    <property type="match status" value="1"/>
</dbReference>
<evidence type="ECO:0000313" key="3">
    <source>
        <dbReference type="Proteomes" id="UP000712600"/>
    </source>
</evidence>
<dbReference type="SUPFAM" id="SSF81383">
    <property type="entry name" value="F-box domain"/>
    <property type="match status" value="1"/>
</dbReference>
<dbReference type="EMBL" id="QGKX02000996">
    <property type="protein sequence ID" value="KAF3553905.1"/>
    <property type="molecule type" value="Genomic_DNA"/>
</dbReference>
<dbReference type="InterPro" id="IPR050232">
    <property type="entry name" value="FBL13/AtMIF1-like"/>
</dbReference>
<dbReference type="PROSITE" id="PS50181">
    <property type="entry name" value="FBOX"/>
    <property type="match status" value="1"/>
</dbReference>
<evidence type="ECO:0000313" key="2">
    <source>
        <dbReference type="EMBL" id="KAF3553905.1"/>
    </source>
</evidence>
<dbReference type="AlphaFoldDB" id="A0A8S9QXB2"/>
<dbReference type="CDD" id="cd22160">
    <property type="entry name" value="F-box_AtFBL13-like"/>
    <property type="match status" value="1"/>
</dbReference>
<comment type="caution">
    <text evidence="2">The sequence shown here is derived from an EMBL/GenBank/DDBJ whole genome shotgun (WGS) entry which is preliminary data.</text>
</comment>
<organism evidence="2 3">
    <name type="scientific">Brassica cretica</name>
    <name type="common">Mustard</name>
    <dbReference type="NCBI Taxonomy" id="69181"/>
    <lineage>
        <taxon>Eukaryota</taxon>
        <taxon>Viridiplantae</taxon>
        <taxon>Streptophyta</taxon>
        <taxon>Embryophyta</taxon>
        <taxon>Tracheophyta</taxon>
        <taxon>Spermatophyta</taxon>
        <taxon>Magnoliopsida</taxon>
        <taxon>eudicotyledons</taxon>
        <taxon>Gunneridae</taxon>
        <taxon>Pentapetalae</taxon>
        <taxon>rosids</taxon>
        <taxon>malvids</taxon>
        <taxon>Brassicales</taxon>
        <taxon>Brassicaceae</taxon>
        <taxon>Brassiceae</taxon>
        <taxon>Brassica</taxon>
    </lineage>
</organism>
<dbReference type="PANTHER" id="PTHR31900:SF34">
    <property type="entry name" value="EMB|CAB62440.1-RELATED"/>
    <property type="match status" value="1"/>
</dbReference>
<dbReference type="InterPro" id="IPR001810">
    <property type="entry name" value="F-box_dom"/>
</dbReference>
<evidence type="ECO:0000259" key="1">
    <source>
        <dbReference type="PROSITE" id="PS50181"/>
    </source>
</evidence>
<dbReference type="InterPro" id="IPR036047">
    <property type="entry name" value="F-box-like_dom_sf"/>
</dbReference>
<sequence>MDRLSQLPDDLLIKILSFVPTKDDVAMSILSKRWQSLRTLVPRVIFDDFSEEDSDEDEEGNENHAIRSLSQFVFGTLLLHKAAVLERFHLGMQPFPDRLISNCFVLEELVVETCHKDNVVTFTVDFPSLKSLSVGNIIRENPPDDHMFVIRSQSLKRLRIVDYFGELDFIGNLLKLVDVNIQSISYHANVLESFTFVRRLKVCLAGEARYPRGTVLFQLLRLELCSCDDSWTNMLDHGMLADRKVRKVRWIQPRRVPVCLFLHLKSFEWRDYEGTKVEKEVAIYILNNAKRLVTAAIYPFSVSLVRKRQKIEEVEIAIRTSRECGLTIG</sequence>
<protein>
    <recommendedName>
        <fullName evidence="1">F-box domain-containing protein</fullName>
    </recommendedName>
</protein>
<dbReference type="Pfam" id="PF00646">
    <property type="entry name" value="F-box"/>
    <property type="match status" value="1"/>
</dbReference>
<dbReference type="Gene3D" id="1.20.1280.50">
    <property type="match status" value="1"/>
</dbReference>
<dbReference type="InterPro" id="IPR006566">
    <property type="entry name" value="FBD"/>
</dbReference>
<proteinExistence type="predicted"/>
<dbReference type="InterPro" id="IPR053781">
    <property type="entry name" value="F-box_AtFBL13-like"/>
</dbReference>
<feature type="domain" description="F-box" evidence="1">
    <location>
        <begin position="1"/>
        <end position="49"/>
    </location>
</feature>
<reference evidence="2" key="1">
    <citation type="submission" date="2019-12" db="EMBL/GenBank/DDBJ databases">
        <title>Genome sequencing and annotation of Brassica cretica.</title>
        <authorList>
            <person name="Studholme D.J."/>
            <person name="Sarris P."/>
        </authorList>
    </citation>
    <scope>NUCLEOTIDE SEQUENCE</scope>
    <source>
        <strain evidence="2">PFS-109/04</strain>
        <tissue evidence="2">Leaf</tissue>
    </source>
</reference>
<dbReference type="PANTHER" id="PTHR31900">
    <property type="entry name" value="F-BOX/RNI SUPERFAMILY PROTEIN-RELATED"/>
    <property type="match status" value="1"/>
</dbReference>
<dbReference type="Proteomes" id="UP000712600">
    <property type="component" value="Unassembled WGS sequence"/>
</dbReference>